<feature type="region of interest" description="Disordered" evidence="1">
    <location>
        <begin position="538"/>
        <end position="623"/>
    </location>
</feature>
<dbReference type="AlphaFoldDB" id="A0A2J6SZS6"/>
<feature type="compositionally biased region" description="Polar residues" evidence="1">
    <location>
        <begin position="738"/>
        <end position="747"/>
    </location>
</feature>
<feature type="region of interest" description="Disordered" evidence="1">
    <location>
        <begin position="635"/>
        <end position="747"/>
    </location>
</feature>
<dbReference type="Proteomes" id="UP000235371">
    <property type="component" value="Unassembled WGS sequence"/>
</dbReference>
<keyword evidence="3" id="KW-1185">Reference proteome</keyword>
<organism evidence="2 3">
    <name type="scientific">Hyaloscypha bicolor E</name>
    <dbReference type="NCBI Taxonomy" id="1095630"/>
    <lineage>
        <taxon>Eukaryota</taxon>
        <taxon>Fungi</taxon>
        <taxon>Dikarya</taxon>
        <taxon>Ascomycota</taxon>
        <taxon>Pezizomycotina</taxon>
        <taxon>Leotiomycetes</taxon>
        <taxon>Helotiales</taxon>
        <taxon>Hyaloscyphaceae</taxon>
        <taxon>Hyaloscypha</taxon>
        <taxon>Hyaloscypha bicolor</taxon>
    </lineage>
</organism>
<feature type="compositionally biased region" description="Polar residues" evidence="1">
    <location>
        <begin position="637"/>
        <end position="687"/>
    </location>
</feature>
<feature type="compositionally biased region" description="Basic and acidic residues" evidence="1">
    <location>
        <begin position="463"/>
        <end position="483"/>
    </location>
</feature>
<proteinExistence type="predicted"/>
<feature type="compositionally biased region" description="Basic and acidic residues" evidence="1">
    <location>
        <begin position="814"/>
        <end position="835"/>
    </location>
</feature>
<feature type="compositionally biased region" description="Low complexity" evidence="1">
    <location>
        <begin position="688"/>
        <end position="705"/>
    </location>
</feature>
<feature type="compositionally biased region" description="Polar residues" evidence="1">
    <location>
        <begin position="276"/>
        <end position="294"/>
    </location>
</feature>
<feature type="compositionally biased region" description="Polar residues" evidence="1">
    <location>
        <begin position="602"/>
        <end position="616"/>
    </location>
</feature>
<dbReference type="EMBL" id="KZ613848">
    <property type="protein sequence ID" value="PMD56259.1"/>
    <property type="molecule type" value="Genomic_DNA"/>
</dbReference>
<feature type="region of interest" description="Disordered" evidence="1">
    <location>
        <begin position="790"/>
        <end position="920"/>
    </location>
</feature>
<dbReference type="RefSeq" id="XP_024733163.1">
    <property type="nucleotide sequence ID" value="XM_024877727.1"/>
</dbReference>
<feature type="compositionally biased region" description="Pro residues" evidence="1">
    <location>
        <begin position="173"/>
        <end position="185"/>
    </location>
</feature>
<evidence type="ECO:0000313" key="3">
    <source>
        <dbReference type="Proteomes" id="UP000235371"/>
    </source>
</evidence>
<feature type="compositionally biased region" description="Pro residues" evidence="1">
    <location>
        <begin position="16"/>
        <end position="29"/>
    </location>
</feature>
<dbReference type="InParanoid" id="A0A2J6SZS6"/>
<sequence>MPPMAMGQSAAGDGAPPDPPRPPEPPVPSKKPKKSKKKKKAKNKGNQKPADDDNKEPSPTGQQPTLPIVSAPIERFVGPQHMLAERLLEEVATRTLRGLLSQAERPLPQAVLRDRFIQSIPGIFREDLEARLENPDEVLRATESLREEFEGRLSNPNSRLSRIVRDLSGEAPNNPPVNQPGPSAPSGPVLGTFHHPPNRSIYPIQSFEPNRPRSSNHGIDGTHDRRIRSTDPVSEEDNRRESVFSSSQEPAMASGDTTVSAEEGYSGDYFSRPRRSNPSGLQRPATSSGTQSKVSGDLSPRSRVPAAARGSQSSHNRWRGRGAALSSRHLHRGRTHPSQEDAQSIIHQTLAERPPLDQNLANAEESIASLQNMLTQHEQFAEMLRLRLQCLESRRAANGFVDGAADPAESMSVHEGSIRNAGGWRPASIQSNQNSANRVSSTVTPPRERASNANDLGGQLRRASRERASRLSSRLEEMGENFEHPGSPSQRAEDFEVPDDLGVPGVPRRMLNTIPNIPQPSRREELLGRMQRIMERSMERTQRELQTGLPASRQRASQTDDPPAPVHSPNQLDEDAVPTVAGVVSDVESSPRLPPRLPPSSWTNGGPLQSSMPSSDDMNDRPIPAYRTPIAVFYPSPRQSATDGRVPSSTGPAESPSSWTNGRPLNSSTVESDSIDASQFSSNRAPMSTSSRGQEQSSTESGEGSNLWTIAHPHQSFDGDAPEQSGTSSEKEDVARQSRGSISNAILSSNAPVRGSMRLVSSATNHAQLLENVSLLTNISFRGEGEVTIMGGGESYRPGGGEPYRPSARPRSPHRIDSFRGGRDRDRSPRRERARTPPTDSWHPSSRDRSPRRRSRTPPRRDRSPVRDNWRARARSPIRARTPPRRFSPRRDDDRRARSPARRDERYSVLRPNSFACTKR</sequence>
<dbReference type="STRING" id="1095630.A0A2J6SZS6"/>
<feature type="compositionally biased region" description="Basic residues" evidence="1">
    <location>
        <begin position="30"/>
        <end position="45"/>
    </location>
</feature>
<accession>A0A2J6SZS6</accession>
<gene>
    <name evidence="2" type="ORF">K444DRAFT_58100</name>
</gene>
<feature type="region of interest" description="Disordered" evidence="1">
    <location>
        <begin position="1"/>
        <end position="71"/>
    </location>
</feature>
<feature type="compositionally biased region" description="Basic and acidic residues" evidence="1">
    <location>
        <begin position="859"/>
        <end position="871"/>
    </location>
</feature>
<feature type="compositionally biased region" description="Polar residues" evidence="1">
    <location>
        <begin position="428"/>
        <end position="444"/>
    </location>
</feature>
<reference evidence="2 3" key="1">
    <citation type="submission" date="2016-04" db="EMBL/GenBank/DDBJ databases">
        <title>A degradative enzymes factory behind the ericoid mycorrhizal symbiosis.</title>
        <authorList>
            <consortium name="DOE Joint Genome Institute"/>
            <person name="Martino E."/>
            <person name="Morin E."/>
            <person name="Grelet G."/>
            <person name="Kuo A."/>
            <person name="Kohler A."/>
            <person name="Daghino S."/>
            <person name="Barry K."/>
            <person name="Choi C."/>
            <person name="Cichocki N."/>
            <person name="Clum A."/>
            <person name="Copeland A."/>
            <person name="Hainaut M."/>
            <person name="Haridas S."/>
            <person name="Labutti K."/>
            <person name="Lindquist E."/>
            <person name="Lipzen A."/>
            <person name="Khouja H.-R."/>
            <person name="Murat C."/>
            <person name="Ohm R."/>
            <person name="Olson A."/>
            <person name="Spatafora J."/>
            <person name="Veneault-Fourrey C."/>
            <person name="Henrissat B."/>
            <person name="Grigoriev I."/>
            <person name="Martin F."/>
            <person name="Perotto S."/>
        </authorList>
    </citation>
    <scope>NUCLEOTIDE SEQUENCE [LARGE SCALE GENOMIC DNA]</scope>
    <source>
        <strain evidence="2 3">E</strain>
    </source>
</reference>
<evidence type="ECO:0000313" key="2">
    <source>
        <dbReference type="EMBL" id="PMD56259.1"/>
    </source>
</evidence>
<name>A0A2J6SZS6_9HELO</name>
<feature type="compositionally biased region" description="Polar residues" evidence="1">
    <location>
        <begin position="243"/>
        <end position="260"/>
    </location>
</feature>
<evidence type="ECO:0000256" key="1">
    <source>
        <dbReference type="SAM" id="MobiDB-lite"/>
    </source>
</evidence>
<feature type="compositionally biased region" description="Basic and acidic residues" evidence="1">
    <location>
        <begin position="889"/>
        <end position="908"/>
    </location>
</feature>
<protein>
    <submittedName>
        <fullName evidence="2">Uncharacterized protein</fullName>
    </submittedName>
</protein>
<feature type="compositionally biased region" description="Basic residues" evidence="1">
    <location>
        <begin position="872"/>
        <end position="888"/>
    </location>
</feature>
<feature type="region of interest" description="Disordered" evidence="1">
    <location>
        <begin position="167"/>
        <end position="342"/>
    </location>
</feature>
<feature type="region of interest" description="Disordered" evidence="1">
    <location>
        <begin position="413"/>
        <end position="519"/>
    </location>
</feature>
<dbReference type="OrthoDB" id="10687277at2759"/>
<dbReference type="GeneID" id="36585804"/>
<feature type="compositionally biased region" description="Gly residues" evidence="1">
    <location>
        <begin position="790"/>
        <end position="802"/>
    </location>
</feature>
<feature type="compositionally biased region" description="Basic and acidic residues" evidence="1">
    <location>
        <begin position="220"/>
        <end position="229"/>
    </location>
</feature>